<evidence type="ECO:0008006" key="4">
    <source>
        <dbReference type="Google" id="ProtNLM"/>
    </source>
</evidence>
<feature type="compositionally biased region" description="Gly residues" evidence="1">
    <location>
        <begin position="345"/>
        <end position="371"/>
    </location>
</feature>
<accession>A0ABT1LY84</accession>
<feature type="compositionally biased region" description="Basic and acidic residues" evidence="1">
    <location>
        <begin position="13"/>
        <end position="26"/>
    </location>
</feature>
<name>A0ABT1LY84_9MYCO</name>
<feature type="compositionally biased region" description="Gly residues" evidence="1">
    <location>
        <begin position="400"/>
        <end position="411"/>
    </location>
</feature>
<reference evidence="2 3" key="1">
    <citation type="submission" date="2022-06" db="EMBL/GenBank/DDBJ databases">
        <title>Mycolicibacterium sp. CAU 1645 isolated from seawater.</title>
        <authorList>
            <person name="Kim W."/>
        </authorList>
    </citation>
    <scope>NUCLEOTIDE SEQUENCE [LARGE SCALE GENOMIC DNA]</scope>
    <source>
        <strain evidence="2 3">CAU 1645</strain>
    </source>
</reference>
<organism evidence="2 3">
    <name type="scientific">Mycolicibacterium arenosum</name>
    <dbReference type="NCBI Taxonomy" id="2952157"/>
    <lineage>
        <taxon>Bacteria</taxon>
        <taxon>Bacillati</taxon>
        <taxon>Actinomycetota</taxon>
        <taxon>Actinomycetes</taxon>
        <taxon>Mycobacteriales</taxon>
        <taxon>Mycobacteriaceae</taxon>
        <taxon>Mycolicibacterium</taxon>
    </lineage>
</organism>
<comment type="caution">
    <text evidence="2">The sequence shown here is derived from an EMBL/GenBank/DDBJ whole genome shotgun (WGS) entry which is preliminary data.</text>
</comment>
<feature type="region of interest" description="Disordered" evidence="1">
    <location>
        <begin position="1"/>
        <end position="26"/>
    </location>
</feature>
<keyword evidence="3" id="KW-1185">Reference proteome</keyword>
<evidence type="ECO:0000313" key="2">
    <source>
        <dbReference type="EMBL" id="MCP9271550.1"/>
    </source>
</evidence>
<dbReference type="EMBL" id="JANDBD010000002">
    <property type="protein sequence ID" value="MCP9271550.1"/>
    <property type="molecule type" value="Genomic_DNA"/>
</dbReference>
<evidence type="ECO:0000256" key="1">
    <source>
        <dbReference type="SAM" id="MobiDB-lite"/>
    </source>
</evidence>
<feature type="region of interest" description="Disordered" evidence="1">
    <location>
        <begin position="275"/>
        <end position="306"/>
    </location>
</feature>
<gene>
    <name evidence="2" type="ORF">NM203_05060</name>
</gene>
<dbReference type="RefSeq" id="WP_255058610.1">
    <property type="nucleotide sequence ID" value="NZ_JANDBD010000002.1"/>
</dbReference>
<proteinExistence type="predicted"/>
<feature type="region of interest" description="Disordered" evidence="1">
    <location>
        <begin position="326"/>
        <end position="440"/>
    </location>
</feature>
<sequence>MCTPPAGSQPIFDDVKDLDPDHWPENRRNAEIQARNPHTRLPELDGRDYAKDPSTVVVEDFNGLSYGQAWLNISGADPDVAPNHTGQWQEISSAIVSAVQDFRLDLSALEGKEDRWAGVTHDAALANLESSFVEPQAAGSGAGAMSVVVDAFSRTISATRENIVNNRKNYLVDVADFPEHRDQIERKYATFAQKVMKEAYAPNIVDIAKNHPAFTTGAKIGVGPMPVGPTGTASQAGGPAPQLGGGVGGVGGVGSFGGGGVGGFGGPSLGSALAGLGPRPDLAELPKGPMSPSVPGAPAGSGGAPGALANAAKDALGQAANAAKQAAGSAAKTPPMSARPPEGVLGLGPKGVGGLPERAGGTGGAGVGAGAGPRDLAAPKGTGTPSTAAGRLAGIANGLGQAGMAGAGAPGTGAPPPSGQRGGPEEKDHKVNKALRTKRNGESLFGEAAAIVPVVGDAGDPAAGKPEAS</sequence>
<protein>
    <recommendedName>
        <fullName evidence="4">PPE family protein</fullName>
    </recommendedName>
</protein>
<dbReference type="Proteomes" id="UP001651690">
    <property type="component" value="Unassembled WGS sequence"/>
</dbReference>
<evidence type="ECO:0000313" key="3">
    <source>
        <dbReference type="Proteomes" id="UP001651690"/>
    </source>
</evidence>